<evidence type="ECO:0000313" key="4">
    <source>
        <dbReference type="EMBL" id="KAK2727575.1"/>
    </source>
</evidence>
<evidence type="ECO:0000313" key="5">
    <source>
        <dbReference type="Proteomes" id="UP001187531"/>
    </source>
</evidence>
<evidence type="ECO:0000256" key="1">
    <source>
        <dbReference type="ARBA" id="ARBA00022574"/>
    </source>
</evidence>
<accession>A0AA88LM92</accession>
<sequence>MPEYLFVNASWRLKEVQEQKLILLFLTVLNRCETLKTYQTPLTADCVEFCPIEEYTDFFVCGNYQLENGEKSERIGKLSLHNVSMAPLDPICSVDSDAISAIKFMKSLEQPILASVESSGYFRLWAVSGLEIKYIASKQLCYDILLSCDFYDMQSGVSTSLGALVLLDVSTESLAVKSSWTPHDHEAWIVAFDRKDRNILYSGRFFSVIDTPE</sequence>
<dbReference type="Proteomes" id="UP001187531">
    <property type="component" value="Unassembled WGS sequence"/>
</dbReference>
<comment type="caution">
    <text evidence="4">The sequence shown here is derived from an EMBL/GenBank/DDBJ whole genome shotgun (WGS) entry which is preliminary data.</text>
</comment>
<dbReference type="GO" id="GO:0061685">
    <property type="term" value="F:diphthine methylesterase activity"/>
    <property type="evidence" value="ECO:0007669"/>
    <property type="project" value="TreeGrafter"/>
</dbReference>
<gene>
    <name evidence="4" type="ORF">QYM36_008155</name>
</gene>
<organism evidence="4 5">
    <name type="scientific">Artemia franciscana</name>
    <name type="common">Brine shrimp</name>
    <name type="synonym">Artemia sanfranciscana</name>
    <dbReference type="NCBI Taxonomy" id="6661"/>
    <lineage>
        <taxon>Eukaryota</taxon>
        <taxon>Metazoa</taxon>
        <taxon>Ecdysozoa</taxon>
        <taxon>Arthropoda</taxon>
        <taxon>Crustacea</taxon>
        <taxon>Branchiopoda</taxon>
        <taxon>Anostraca</taxon>
        <taxon>Artemiidae</taxon>
        <taxon>Artemia</taxon>
    </lineage>
</organism>
<dbReference type="GO" id="GO:0017183">
    <property type="term" value="P:protein histidyl modification to diphthamide"/>
    <property type="evidence" value="ECO:0007669"/>
    <property type="project" value="TreeGrafter"/>
</dbReference>
<comment type="pathway">
    <text evidence="3">Protein modification.</text>
</comment>
<dbReference type="InterPro" id="IPR052415">
    <property type="entry name" value="Diphthine_MTase"/>
</dbReference>
<name>A0AA88LM92_ARTSF</name>
<dbReference type="SUPFAM" id="SSF50978">
    <property type="entry name" value="WD40 repeat-like"/>
    <property type="match status" value="1"/>
</dbReference>
<dbReference type="EMBL" id="JAVRJZ010000001">
    <property type="protein sequence ID" value="KAK2727575.1"/>
    <property type="molecule type" value="Genomic_DNA"/>
</dbReference>
<dbReference type="AlphaFoldDB" id="A0AA88LM92"/>
<keyword evidence="1" id="KW-0853">WD repeat</keyword>
<evidence type="ECO:0000256" key="2">
    <source>
        <dbReference type="ARBA" id="ARBA00022737"/>
    </source>
</evidence>
<protein>
    <submittedName>
        <fullName evidence="4">Uncharacterized protein</fullName>
    </submittedName>
</protein>
<keyword evidence="2" id="KW-0677">Repeat</keyword>
<evidence type="ECO:0000256" key="3">
    <source>
        <dbReference type="ARBA" id="ARBA00043952"/>
    </source>
</evidence>
<dbReference type="GO" id="GO:0005737">
    <property type="term" value="C:cytoplasm"/>
    <property type="evidence" value="ECO:0007669"/>
    <property type="project" value="TreeGrafter"/>
</dbReference>
<keyword evidence="5" id="KW-1185">Reference proteome</keyword>
<dbReference type="PANTHER" id="PTHR46042:SF1">
    <property type="entry name" value="DIPHTHINE METHYLTRANSFERASE"/>
    <property type="match status" value="1"/>
</dbReference>
<proteinExistence type="predicted"/>
<dbReference type="InterPro" id="IPR036322">
    <property type="entry name" value="WD40_repeat_dom_sf"/>
</dbReference>
<reference evidence="4" key="1">
    <citation type="submission" date="2023-07" db="EMBL/GenBank/DDBJ databases">
        <title>Chromosome-level genome assembly of Artemia franciscana.</title>
        <authorList>
            <person name="Jo E."/>
        </authorList>
    </citation>
    <scope>NUCLEOTIDE SEQUENCE</scope>
    <source>
        <tissue evidence="4">Whole body</tissue>
    </source>
</reference>
<dbReference type="PANTHER" id="PTHR46042">
    <property type="entry name" value="DIPHTHINE METHYLTRANSFERASE"/>
    <property type="match status" value="1"/>
</dbReference>